<reference evidence="2 3" key="1">
    <citation type="submission" date="2016-10" db="EMBL/GenBank/DDBJ databases">
        <authorList>
            <person name="de Groot N.N."/>
        </authorList>
    </citation>
    <scope>NUCLEOTIDE SEQUENCE [LARGE SCALE GENOMIC DNA]</scope>
    <source>
        <strain evidence="2 3">CGMCC 1.11156</strain>
    </source>
</reference>
<accession>A0A1I3ERA6</accession>
<protein>
    <submittedName>
        <fullName evidence="2">Uncharacterized protein</fullName>
    </submittedName>
</protein>
<evidence type="ECO:0000256" key="1">
    <source>
        <dbReference type="SAM" id="Phobius"/>
    </source>
</evidence>
<dbReference type="Proteomes" id="UP000198649">
    <property type="component" value="Unassembled WGS sequence"/>
</dbReference>
<dbReference type="EMBL" id="FOQG01000004">
    <property type="protein sequence ID" value="SFI01505.1"/>
    <property type="molecule type" value="Genomic_DNA"/>
</dbReference>
<feature type="transmembrane region" description="Helical" evidence="1">
    <location>
        <begin position="40"/>
        <end position="59"/>
    </location>
</feature>
<dbReference type="AlphaFoldDB" id="A0A1I3ERA6"/>
<keyword evidence="1" id="KW-1133">Transmembrane helix</keyword>
<gene>
    <name evidence="2" type="ORF">SAMN05216561_10424</name>
</gene>
<evidence type="ECO:0000313" key="3">
    <source>
        <dbReference type="Proteomes" id="UP000198649"/>
    </source>
</evidence>
<keyword evidence="1" id="KW-0472">Membrane</keyword>
<name>A0A1I3ERA6_9ACTN</name>
<proteinExistence type="predicted"/>
<keyword evidence="1" id="KW-0812">Transmembrane</keyword>
<feature type="transmembrane region" description="Helical" evidence="1">
    <location>
        <begin position="12"/>
        <end position="28"/>
    </location>
</feature>
<evidence type="ECO:0000313" key="2">
    <source>
        <dbReference type="EMBL" id="SFI01505.1"/>
    </source>
</evidence>
<organism evidence="2 3">
    <name type="scientific">Nocardioides psychrotolerans</name>
    <dbReference type="NCBI Taxonomy" id="1005945"/>
    <lineage>
        <taxon>Bacteria</taxon>
        <taxon>Bacillati</taxon>
        <taxon>Actinomycetota</taxon>
        <taxon>Actinomycetes</taxon>
        <taxon>Propionibacteriales</taxon>
        <taxon>Nocardioidaceae</taxon>
        <taxon>Nocardioides</taxon>
    </lineage>
</organism>
<keyword evidence="3" id="KW-1185">Reference proteome</keyword>
<sequence>MIGRGPTAEGVLTAAMWAAATLFALNTLRNLSGKHPVERIGATALTAVLTALCLVIAVGR</sequence>